<name>A0A242MRI3_CABSO</name>
<gene>
    <name evidence="2" type="ORF">PAMC26577_17005</name>
</gene>
<accession>A0A242MRI3</accession>
<dbReference type="Pfam" id="PF13610">
    <property type="entry name" value="DDE_Tnp_IS240"/>
    <property type="match status" value="1"/>
</dbReference>
<dbReference type="AlphaFoldDB" id="A0A242MRI3"/>
<protein>
    <submittedName>
        <fullName evidence="2">Mobile element protein</fullName>
    </submittedName>
</protein>
<evidence type="ECO:0000313" key="3">
    <source>
        <dbReference type="Proteomes" id="UP000195221"/>
    </source>
</evidence>
<evidence type="ECO:0000313" key="2">
    <source>
        <dbReference type="EMBL" id="OTP73933.1"/>
    </source>
</evidence>
<proteinExistence type="predicted"/>
<comment type="caution">
    <text evidence="2">The sequence shown here is derived from an EMBL/GenBank/DDBJ whole genome shotgun (WGS) entry which is preliminary data.</text>
</comment>
<reference evidence="2 3" key="1">
    <citation type="submission" date="2017-03" db="EMBL/GenBank/DDBJ databases">
        <title>Genome analysis of strain PAMC 26577.</title>
        <authorList>
            <person name="Oh H.-M."/>
            <person name="Yang J.-A."/>
        </authorList>
    </citation>
    <scope>NUCLEOTIDE SEQUENCE [LARGE SCALE GENOMIC DNA]</scope>
    <source>
        <strain evidence="2 3">PAMC 26577</strain>
    </source>
</reference>
<dbReference type="InterPro" id="IPR032874">
    <property type="entry name" value="DDE_dom"/>
</dbReference>
<dbReference type="EMBL" id="NBTZ01000071">
    <property type="protein sequence ID" value="OTP73933.1"/>
    <property type="molecule type" value="Genomic_DNA"/>
</dbReference>
<organism evidence="2 3">
    <name type="scientific">Caballeronia sordidicola</name>
    <name type="common">Burkholderia sordidicola</name>
    <dbReference type="NCBI Taxonomy" id="196367"/>
    <lineage>
        <taxon>Bacteria</taxon>
        <taxon>Pseudomonadati</taxon>
        <taxon>Pseudomonadota</taxon>
        <taxon>Betaproteobacteria</taxon>
        <taxon>Burkholderiales</taxon>
        <taxon>Burkholderiaceae</taxon>
        <taxon>Caballeronia</taxon>
    </lineage>
</organism>
<sequence length="66" mass="7331">MYRAVDKAGDTVDLLFRAKRDKAAARRYFEKAIAGNGVPDMIAKGQVKSDGGRHRSVAEQFYDLAK</sequence>
<dbReference type="Proteomes" id="UP000195221">
    <property type="component" value="Unassembled WGS sequence"/>
</dbReference>
<feature type="domain" description="DDE" evidence="1">
    <location>
        <begin position="1"/>
        <end position="41"/>
    </location>
</feature>
<evidence type="ECO:0000259" key="1">
    <source>
        <dbReference type="Pfam" id="PF13610"/>
    </source>
</evidence>